<dbReference type="Gene3D" id="2.60.40.10">
    <property type="entry name" value="Immunoglobulins"/>
    <property type="match status" value="1"/>
</dbReference>
<feature type="region of interest" description="Disordered" evidence="11">
    <location>
        <begin position="738"/>
        <end position="766"/>
    </location>
</feature>
<evidence type="ECO:0000313" key="14">
    <source>
        <dbReference type="EMBL" id="KAF4506767.1"/>
    </source>
</evidence>
<dbReference type="SUPFAM" id="SSF52279">
    <property type="entry name" value="Beta-D-glucan exohydrolase, C-terminal domain"/>
    <property type="match status" value="1"/>
</dbReference>
<accession>A0A8H4PLA0</accession>
<keyword evidence="8 10" id="KW-0326">Glycosidase</keyword>
<evidence type="ECO:0000256" key="1">
    <source>
        <dbReference type="ARBA" id="ARBA00000448"/>
    </source>
</evidence>
<dbReference type="SMART" id="SM01217">
    <property type="entry name" value="Fn3_like"/>
    <property type="match status" value="1"/>
</dbReference>
<dbReference type="Gene3D" id="3.20.20.300">
    <property type="entry name" value="Glycoside hydrolase, family 3, N-terminal domain"/>
    <property type="match status" value="1"/>
</dbReference>
<keyword evidence="15" id="KW-1185">Reference proteome</keyword>
<comment type="similarity">
    <text evidence="3 10">Belongs to the glycosyl hydrolase 3 family.</text>
</comment>
<evidence type="ECO:0000256" key="10">
    <source>
        <dbReference type="RuleBase" id="RU361161"/>
    </source>
</evidence>
<dbReference type="Gene3D" id="3.40.50.1700">
    <property type="entry name" value="Glycoside hydrolase family 3 C-terminal domain"/>
    <property type="match status" value="1"/>
</dbReference>
<feature type="signal peptide" evidence="12">
    <location>
        <begin position="1"/>
        <end position="18"/>
    </location>
</feature>
<dbReference type="InterPro" id="IPR036962">
    <property type="entry name" value="Glyco_hydro_3_N_sf"/>
</dbReference>
<feature type="domain" description="Fibronectin type III-like" evidence="13">
    <location>
        <begin position="791"/>
        <end position="865"/>
    </location>
</feature>
<protein>
    <recommendedName>
        <fullName evidence="10">beta-glucosidase</fullName>
        <ecNumber evidence="10">3.2.1.21</ecNumber>
    </recommendedName>
</protein>
<keyword evidence="5" id="KW-0136">Cellulose degradation</keyword>
<keyword evidence="7 10" id="KW-0119">Carbohydrate metabolism</keyword>
<reference evidence="14 15" key="1">
    <citation type="journal article" date="2020" name="Genome Biol. Evol.">
        <title>A new high-quality draft genome assembly of the Chinese cordyceps Ophiocordyceps sinensis.</title>
        <authorList>
            <person name="Shu R."/>
            <person name="Zhang J."/>
            <person name="Meng Q."/>
            <person name="Zhang H."/>
            <person name="Zhou G."/>
            <person name="Li M."/>
            <person name="Wu P."/>
            <person name="Zhao Y."/>
            <person name="Chen C."/>
            <person name="Qin Q."/>
        </authorList>
    </citation>
    <scope>NUCLEOTIDE SEQUENCE [LARGE SCALE GENOMIC DNA]</scope>
    <source>
        <strain evidence="14 15">IOZ07</strain>
    </source>
</reference>
<dbReference type="InterPro" id="IPR036881">
    <property type="entry name" value="Glyco_hydro_3_C_sf"/>
</dbReference>
<dbReference type="UniPathway" id="UPA00696"/>
<evidence type="ECO:0000256" key="11">
    <source>
        <dbReference type="SAM" id="MobiDB-lite"/>
    </source>
</evidence>
<evidence type="ECO:0000256" key="6">
    <source>
        <dbReference type="ARBA" id="ARBA00023180"/>
    </source>
</evidence>
<dbReference type="EMBL" id="JAAVMX010000007">
    <property type="protein sequence ID" value="KAF4506767.1"/>
    <property type="molecule type" value="Genomic_DNA"/>
</dbReference>
<dbReference type="FunFam" id="3.20.20.300:FF:000002">
    <property type="entry name" value="Probable beta-glucosidase"/>
    <property type="match status" value="1"/>
</dbReference>
<dbReference type="PRINTS" id="PR00133">
    <property type="entry name" value="GLHYDRLASE3"/>
</dbReference>
<evidence type="ECO:0000256" key="8">
    <source>
        <dbReference type="ARBA" id="ARBA00023295"/>
    </source>
</evidence>
<evidence type="ECO:0000256" key="7">
    <source>
        <dbReference type="ARBA" id="ARBA00023277"/>
    </source>
</evidence>
<dbReference type="Pfam" id="PF00933">
    <property type="entry name" value="Glyco_hydro_3"/>
    <property type="match status" value="1"/>
</dbReference>
<dbReference type="InterPro" id="IPR001764">
    <property type="entry name" value="Glyco_hydro_3_N"/>
</dbReference>
<evidence type="ECO:0000256" key="9">
    <source>
        <dbReference type="ARBA" id="ARBA00023326"/>
    </source>
</evidence>
<dbReference type="InterPro" id="IPR019800">
    <property type="entry name" value="Glyco_hydro_3_AS"/>
</dbReference>
<evidence type="ECO:0000313" key="15">
    <source>
        <dbReference type="Proteomes" id="UP000557566"/>
    </source>
</evidence>
<keyword evidence="9 10" id="KW-0624">Polysaccharide degradation</keyword>
<dbReference type="GO" id="GO:0008422">
    <property type="term" value="F:beta-glucosidase activity"/>
    <property type="evidence" value="ECO:0007669"/>
    <property type="project" value="UniProtKB-EC"/>
</dbReference>
<dbReference type="FunFam" id="3.40.50.1700:FF:000003">
    <property type="entry name" value="Probable beta-glucosidase"/>
    <property type="match status" value="1"/>
</dbReference>
<keyword evidence="4 10" id="KW-0378">Hydrolase</keyword>
<evidence type="ECO:0000256" key="3">
    <source>
        <dbReference type="ARBA" id="ARBA00005336"/>
    </source>
</evidence>
<dbReference type="AlphaFoldDB" id="A0A8H4PLA0"/>
<dbReference type="InterPro" id="IPR013783">
    <property type="entry name" value="Ig-like_fold"/>
</dbReference>
<dbReference type="Pfam" id="PF01915">
    <property type="entry name" value="Glyco_hydro_3_C"/>
    <property type="match status" value="1"/>
</dbReference>
<feature type="chain" id="PRO_5034946405" description="beta-glucosidase" evidence="12">
    <location>
        <begin position="19"/>
        <end position="887"/>
    </location>
</feature>
<dbReference type="PROSITE" id="PS00775">
    <property type="entry name" value="GLYCOSYL_HYDROL_F3"/>
    <property type="match status" value="1"/>
</dbReference>
<dbReference type="InterPro" id="IPR017853">
    <property type="entry name" value="GH"/>
</dbReference>
<comment type="caution">
    <text evidence="14">The sequence shown here is derived from an EMBL/GenBank/DDBJ whole genome shotgun (WGS) entry which is preliminary data.</text>
</comment>
<dbReference type="GO" id="GO:0030245">
    <property type="term" value="P:cellulose catabolic process"/>
    <property type="evidence" value="ECO:0007669"/>
    <property type="project" value="UniProtKB-UniPathway"/>
</dbReference>
<comment type="pathway">
    <text evidence="2 10">Glycan metabolism; cellulose degradation.</text>
</comment>
<dbReference type="PANTHER" id="PTHR42715:SF2">
    <property type="entry name" value="BETA-GLUCOSIDASE F-RELATED"/>
    <property type="match status" value="1"/>
</dbReference>
<dbReference type="InterPro" id="IPR026891">
    <property type="entry name" value="Fn3-like"/>
</dbReference>
<comment type="catalytic activity">
    <reaction evidence="1 10">
        <text>Hydrolysis of terminal, non-reducing beta-D-glucosyl residues with release of beta-D-glucose.</text>
        <dbReference type="EC" id="3.2.1.21"/>
    </reaction>
</comment>
<evidence type="ECO:0000256" key="2">
    <source>
        <dbReference type="ARBA" id="ARBA00004987"/>
    </source>
</evidence>
<dbReference type="InterPro" id="IPR002772">
    <property type="entry name" value="Glyco_hydro_3_C"/>
</dbReference>
<evidence type="ECO:0000256" key="4">
    <source>
        <dbReference type="ARBA" id="ARBA00022801"/>
    </source>
</evidence>
<evidence type="ECO:0000256" key="12">
    <source>
        <dbReference type="SAM" id="SignalP"/>
    </source>
</evidence>
<sequence length="887" mass="96111">MVPAAAVAVALWTAAAVANGIGARAQPDPHGSPGYYPAPYGGWVDDWAESYARARKLVEAMTLAEKTNITSGTGIFMAIRRFNCPRVFYTLNSPQSSSLTTGFLRLCLNDGPNGVRQADHVTVFPDAITAGATWDKQLLRRRAEAIGDEARAKGVNVWLGPTVGPIGRKPKGGRNWEGFGADPVLQAVGARETIRGVQSRGVIATIKHFVGNEQEIYRMYNPVQQAYSSNIGEVLHELYMWPFAEGVRAGVGSVMMAYNAVNGSACSQNALLINGLVKDELGLQGFVMTDWLGHMSGVASALAGLDMNMPGDTQIPFVGTSYWMGELTRAVLNGSVPVDRLNDMATRVVAAWYRMGQDRPSRFPATNFDTNTHEREGLLYPAAWPDSPVGLVNQFVPAQADHHVVARDVARDAVTLLKNEGRLLPLSPTEQTLRVFGTGAQGNPDGPNACRDRNCNKGTLGQGWGSATVDYVYLDDPISAIRSRARNVVFHNSDLFPSALDSPSNDDVAIVFITSDAGENTYVVQGNHGDRDASGLYAWHGGDQLVQEAARRYSNVVVVIHTVGPVLLESWIDLPSVKSVLVAHLPGQEAGRSLTDILFGDVSPSGHLPYSIARREEDLPRSVTDLVGWAGLSQPQDTYSEGLYIDYRFLNKQGIKPRYAFGHGLSYTSFTYTNATIAKVTPLAPTPPSRTPKRGILDYAQPIPAPAEAVQPSGVHTHWRYLYSWLSKSAAESAARDAATRKYPYPDGYSTEQRPGPRAGGGQGGNPALWDEAYRLSIRITNTGSQRPGKASVQAYLQFPESTGYDTPVIQLRDFEKTKVLGPGEGTTVELSLTRKDLSVWDVRLQDWVVPAVDGAYRVWLGAASDDLTTVCRVDGLVCEHGVQGPV</sequence>
<proteinExistence type="inferred from homology"/>
<keyword evidence="12" id="KW-0732">Signal</keyword>
<dbReference type="SUPFAM" id="SSF51445">
    <property type="entry name" value="(Trans)glycosidases"/>
    <property type="match status" value="1"/>
</dbReference>
<keyword evidence="6" id="KW-0325">Glycoprotein</keyword>
<dbReference type="InterPro" id="IPR050288">
    <property type="entry name" value="Cellulose_deg_GH3"/>
</dbReference>
<name>A0A8H4PLA0_9HYPO</name>
<gene>
    <name evidence="14" type="ORF">G6O67_006816</name>
</gene>
<dbReference type="PANTHER" id="PTHR42715">
    <property type="entry name" value="BETA-GLUCOSIDASE"/>
    <property type="match status" value="1"/>
</dbReference>
<dbReference type="Proteomes" id="UP000557566">
    <property type="component" value="Unassembled WGS sequence"/>
</dbReference>
<evidence type="ECO:0000256" key="5">
    <source>
        <dbReference type="ARBA" id="ARBA00023001"/>
    </source>
</evidence>
<dbReference type="OrthoDB" id="416222at2759"/>
<evidence type="ECO:0000259" key="13">
    <source>
        <dbReference type="SMART" id="SM01217"/>
    </source>
</evidence>
<organism evidence="14 15">
    <name type="scientific">Ophiocordyceps sinensis</name>
    <dbReference type="NCBI Taxonomy" id="72228"/>
    <lineage>
        <taxon>Eukaryota</taxon>
        <taxon>Fungi</taxon>
        <taxon>Dikarya</taxon>
        <taxon>Ascomycota</taxon>
        <taxon>Pezizomycotina</taxon>
        <taxon>Sordariomycetes</taxon>
        <taxon>Hypocreomycetidae</taxon>
        <taxon>Hypocreales</taxon>
        <taxon>Ophiocordycipitaceae</taxon>
        <taxon>Ophiocordyceps</taxon>
    </lineage>
</organism>
<dbReference type="EC" id="3.2.1.21" evidence="10"/>
<dbReference type="Pfam" id="PF14310">
    <property type="entry name" value="Fn3-like"/>
    <property type="match status" value="1"/>
</dbReference>